<dbReference type="PANTHER" id="PTHR13288:SF8">
    <property type="entry name" value="SPLICING FACTOR 45"/>
    <property type="match status" value="1"/>
</dbReference>
<dbReference type="SUPFAM" id="SSF54928">
    <property type="entry name" value="RNA-binding domain, RBD"/>
    <property type="match status" value="1"/>
</dbReference>
<feature type="region of interest" description="Disordered" evidence="9">
    <location>
        <begin position="1"/>
        <end position="20"/>
    </location>
</feature>
<evidence type="ECO:0000259" key="11">
    <source>
        <dbReference type="PROSITE" id="PS50174"/>
    </source>
</evidence>
<organism evidence="12 13">
    <name type="scientific">Anopheles farauti</name>
    <dbReference type="NCBI Taxonomy" id="69004"/>
    <lineage>
        <taxon>Eukaryota</taxon>
        <taxon>Metazoa</taxon>
        <taxon>Ecdysozoa</taxon>
        <taxon>Arthropoda</taxon>
        <taxon>Hexapoda</taxon>
        <taxon>Insecta</taxon>
        <taxon>Pterygota</taxon>
        <taxon>Neoptera</taxon>
        <taxon>Endopterygota</taxon>
        <taxon>Diptera</taxon>
        <taxon>Nematocera</taxon>
        <taxon>Culicoidea</taxon>
        <taxon>Culicidae</taxon>
        <taxon>Anophelinae</taxon>
        <taxon>Anopheles</taxon>
    </lineage>
</organism>
<comment type="function">
    <text evidence="8">Splice factor that binds to the single-stranded 3'AG at the exon/intron border and promotes its utilization in the second catalytic step. Involved in the regulation of alternative splicing and the utilization of cryptic splice sites.</text>
</comment>
<reference evidence="13" key="1">
    <citation type="submission" date="2014-01" db="EMBL/GenBank/DDBJ databases">
        <title>The Genome Sequence of Anopheles farauti FAR1 (V2).</title>
        <authorList>
            <consortium name="The Broad Institute Genomics Platform"/>
            <person name="Neafsey D.E."/>
            <person name="Besansky N."/>
            <person name="Howell P."/>
            <person name="Walton C."/>
            <person name="Young S.K."/>
            <person name="Zeng Q."/>
            <person name="Gargeya S."/>
            <person name="Fitzgerald M."/>
            <person name="Haas B."/>
            <person name="Abouelleil A."/>
            <person name="Allen A.W."/>
            <person name="Alvarado L."/>
            <person name="Arachchi H.M."/>
            <person name="Berlin A.M."/>
            <person name="Chapman S.B."/>
            <person name="Gainer-Dewar J."/>
            <person name="Goldberg J."/>
            <person name="Griggs A."/>
            <person name="Gujja S."/>
            <person name="Hansen M."/>
            <person name="Howarth C."/>
            <person name="Imamovic A."/>
            <person name="Ireland A."/>
            <person name="Larimer J."/>
            <person name="McCowan C."/>
            <person name="Murphy C."/>
            <person name="Pearson M."/>
            <person name="Poon T.W."/>
            <person name="Priest M."/>
            <person name="Roberts A."/>
            <person name="Saif S."/>
            <person name="Shea T."/>
            <person name="Sisk P."/>
            <person name="Sykes S."/>
            <person name="Wortman J."/>
            <person name="Nusbaum C."/>
            <person name="Birren B."/>
        </authorList>
    </citation>
    <scope>NUCLEOTIDE SEQUENCE [LARGE SCALE GENOMIC DNA]</scope>
    <source>
        <strain evidence="13">FAR1</strain>
    </source>
</reference>
<evidence type="ECO:0000256" key="2">
    <source>
        <dbReference type="ARBA" id="ARBA00022664"/>
    </source>
</evidence>
<evidence type="ECO:0000259" key="10">
    <source>
        <dbReference type="PROSITE" id="PS50102"/>
    </source>
</evidence>
<dbReference type="GO" id="GO:0000380">
    <property type="term" value="P:alternative mRNA splicing, via spliceosome"/>
    <property type="evidence" value="ECO:0007669"/>
    <property type="project" value="TreeGrafter"/>
</dbReference>
<comment type="subcellular location">
    <subcellularLocation>
        <location evidence="1 8">Nucleus</location>
    </subcellularLocation>
</comment>
<dbReference type="EnsemblMetazoa" id="AFAF013423-RA">
    <property type="protein sequence ID" value="AFAF013423-PA"/>
    <property type="gene ID" value="AFAF013423"/>
</dbReference>
<dbReference type="SMART" id="SM00443">
    <property type="entry name" value="G_patch"/>
    <property type="match status" value="1"/>
</dbReference>
<evidence type="ECO:0000256" key="1">
    <source>
        <dbReference type="ARBA" id="ARBA00004123"/>
    </source>
</evidence>
<dbReference type="InterPro" id="IPR000467">
    <property type="entry name" value="G_patch_dom"/>
</dbReference>
<keyword evidence="4 8" id="KW-0508">mRNA splicing</keyword>
<dbReference type="VEuPathDB" id="VectorBase:AFAF013423"/>
<dbReference type="STRING" id="69004.A0A182QMY1"/>
<dbReference type="GO" id="GO:0003723">
    <property type="term" value="F:RNA binding"/>
    <property type="evidence" value="ECO:0007669"/>
    <property type="project" value="UniProtKB-UniRule"/>
</dbReference>
<dbReference type="PROSITE" id="PS50174">
    <property type="entry name" value="G_PATCH"/>
    <property type="match status" value="1"/>
</dbReference>
<dbReference type="InterPro" id="IPR040052">
    <property type="entry name" value="RBM17"/>
</dbReference>
<dbReference type="GO" id="GO:0005654">
    <property type="term" value="C:nucleoplasm"/>
    <property type="evidence" value="ECO:0007669"/>
    <property type="project" value="UniProtKB-UniRule"/>
</dbReference>
<proteinExistence type="predicted"/>
<comment type="subunit">
    <text evidence="6">Binds SXL. Associates with the spliceosome. Interacts with SF3B1, SF1 and U2AF2.</text>
</comment>
<dbReference type="PROSITE" id="PS50102">
    <property type="entry name" value="RRM"/>
    <property type="match status" value="1"/>
</dbReference>
<evidence type="ECO:0000256" key="5">
    <source>
        <dbReference type="ARBA" id="ARBA00023242"/>
    </source>
</evidence>
<keyword evidence="13" id="KW-1185">Reference proteome</keyword>
<feature type="domain" description="G-patch" evidence="11">
    <location>
        <begin position="288"/>
        <end position="334"/>
    </location>
</feature>
<dbReference type="PIRSF" id="PIRSF031066">
    <property type="entry name" value="Splicing_factor_SPF45"/>
    <property type="match status" value="1"/>
</dbReference>
<feature type="compositionally biased region" description="Low complexity" evidence="9">
    <location>
        <begin position="177"/>
        <end position="200"/>
    </location>
</feature>
<dbReference type="AlphaFoldDB" id="A0A182QMY1"/>
<evidence type="ECO:0000256" key="9">
    <source>
        <dbReference type="SAM" id="MobiDB-lite"/>
    </source>
</evidence>
<comment type="subunit">
    <text evidence="8">Associates with the spliceosome.</text>
</comment>
<dbReference type="InterPro" id="IPR012677">
    <property type="entry name" value="Nucleotide-bd_a/b_plait_sf"/>
</dbReference>
<dbReference type="Pfam" id="PF01585">
    <property type="entry name" value="G-patch"/>
    <property type="match status" value="1"/>
</dbReference>
<dbReference type="InterPro" id="IPR035979">
    <property type="entry name" value="RBD_domain_sf"/>
</dbReference>
<dbReference type="EMBL" id="AXCN02000792">
    <property type="status" value="NOT_ANNOTATED_CDS"/>
    <property type="molecule type" value="Genomic_DNA"/>
</dbReference>
<evidence type="ECO:0000313" key="12">
    <source>
        <dbReference type="EnsemblMetazoa" id="AFAF013423-PA"/>
    </source>
</evidence>
<feature type="compositionally biased region" description="Polar residues" evidence="9">
    <location>
        <begin position="358"/>
        <end position="373"/>
    </location>
</feature>
<feature type="region of interest" description="Disordered" evidence="9">
    <location>
        <begin position="148"/>
        <end position="254"/>
    </location>
</feature>
<dbReference type="FunFam" id="3.30.70.330:FF:000079">
    <property type="entry name" value="Putative splicing factor 45"/>
    <property type="match status" value="1"/>
</dbReference>
<keyword evidence="2 8" id="KW-0507">mRNA processing</keyword>
<dbReference type="Pfam" id="PF00076">
    <property type="entry name" value="RRM_1"/>
    <property type="match status" value="1"/>
</dbReference>
<dbReference type="Proteomes" id="UP000075886">
    <property type="component" value="Unassembled WGS sequence"/>
</dbReference>
<evidence type="ECO:0000313" key="13">
    <source>
        <dbReference type="Proteomes" id="UP000075886"/>
    </source>
</evidence>
<dbReference type="SMART" id="SM00361">
    <property type="entry name" value="RRM_1"/>
    <property type="match status" value="1"/>
</dbReference>
<dbReference type="PANTHER" id="PTHR13288">
    <property type="entry name" value="SPLICING FACTOR 45 SPF45"/>
    <property type="match status" value="1"/>
</dbReference>
<protein>
    <recommendedName>
        <fullName evidence="7 8">Splicing factor 45</fullName>
    </recommendedName>
    <alternativeName>
        <fullName evidence="8">RNA-binding motif protein 17</fullName>
    </alternativeName>
</protein>
<evidence type="ECO:0000256" key="4">
    <source>
        <dbReference type="ARBA" id="ARBA00023187"/>
    </source>
</evidence>
<dbReference type="InterPro" id="IPR000504">
    <property type="entry name" value="RRM_dom"/>
</dbReference>
<feature type="region of interest" description="Disordered" evidence="9">
    <location>
        <begin position="333"/>
        <end position="375"/>
    </location>
</feature>
<sequence length="479" mass="50469">MALYDDLDTKHGPDKVAGWSSGLKLFQPQLQVKKVNQPTITPKAILRKPGTKILPPVVLKAKKDNSTEQSTLPFVSASSGLGGGGGAAVAGEPNATIVKTTKAPITVTTTSATPNPTTATSADDYNWDVVDEYDPMWPNEYDKLVKDRKAKEPPIKPLQSGFSRNRREYKRSFGVRGLNNSNSNNSGNSSNAGLGSSHGSQVDEDGPSGAKKFSGFAGRPTSDDEEEFRPGQSRPSGAAIAPPPSLQESSGGGAVGLSEGGSKYVSGDLLTSPLLYFVRVSQLAAYGGSSVAAKIMAKYGFKDGQGLGKQEQGMAVALQVEKTSKRGGRIVHEKDIPASTSVSGGSGSGSGAETVTSPPSAGQTGQAGQTVEPSITEIMKSPSKVVLLRNMVGPGDVDDELEPEVKDECNTKYGDVVTVVIHEVPDVVPEEAVRIFVEFKRMESAIKAVVDLNGRFFGGRQVRAGFYNQEKFENMDLGG</sequence>
<keyword evidence="3 8" id="KW-0694">RNA-binding</keyword>
<dbReference type="Gene3D" id="3.30.70.330">
    <property type="match status" value="1"/>
</dbReference>
<dbReference type="GO" id="GO:0071011">
    <property type="term" value="C:precatalytic spliceosome"/>
    <property type="evidence" value="ECO:0007669"/>
    <property type="project" value="TreeGrafter"/>
</dbReference>
<feature type="domain" description="RRM" evidence="10">
    <location>
        <begin position="384"/>
        <end position="469"/>
    </location>
</feature>
<dbReference type="InterPro" id="IPR034653">
    <property type="entry name" value="SPF45_RRM"/>
</dbReference>
<reference evidence="12" key="2">
    <citation type="submission" date="2020-05" db="UniProtKB">
        <authorList>
            <consortium name="EnsemblMetazoa"/>
        </authorList>
    </citation>
    <scope>IDENTIFICATION</scope>
    <source>
        <strain evidence="12">FAR1</strain>
    </source>
</reference>
<evidence type="ECO:0000256" key="3">
    <source>
        <dbReference type="ARBA" id="ARBA00022884"/>
    </source>
</evidence>
<dbReference type="InterPro" id="IPR003954">
    <property type="entry name" value="RRM_euk-type"/>
</dbReference>
<keyword evidence="8" id="KW-0747">Spliceosome</keyword>
<evidence type="ECO:0000256" key="6">
    <source>
        <dbReference type="ARBA" id="ARBA00065586"/>
    </source>
</evidence>
<evidence type="ECO:0000256" key="7">
    <source>
        <dbReference type="ARBA" id="ARBA00074919"/>
    </source>
</evidence>
<evidence type="ECO:0000256" key="8">
    <source>
        <dbReference type="PIRNR" id="PIRNR031066"/>
    </source>
</evidence>
<dbReference type="GO" id="GO:0045292">
    <property type="term" value="P:mRNA cis splicing, via spliceosome"/>
    <property type="evidence" value="ECO:0007669"/>
    <property type="project" value="UniProtKB-UniRule"/>
</dbReference>
<name>A0A182QMY1_9DIPT</name>
<accession>A0A182QMY1</accession>
<keyword evidence="5 8" id="KW-0539">Nucleus</keyword>
<dbReference type="CDD" id="cd12647">
    <property type="entry name" value="RRM_UHM_SPF45"/>
    <property type="match status" value="1"/>
</dbReference>